<keyword evidence="3" id="KW-1185">Reference proteome</keyword>
<dbReference type="AlphaFoldDB" id="I7A0B6"/>
<keyword evidence="1" id="KW-0812">Transmembrane</keyword>
<feature type="transmembrane region" description="Helical" evidence="1">
    <location>
        <begin position="43"/>
        <end position="64"/>
    </location>
</feature>
<evidence type="ECO:0000313" key="3">
    <source>
        <dbReference type="Proteomes" id="UP000009011"/>
    </source>
</evidence>
<sequence>MSSQNSKSNWKTKINLRLISERPNLIDDFKKVLDMKLDFMNTWLPFIYLYAGGGIFFLMGLIIIRKSKALDMRQKRHRFWWKALIFGYFYFMALHAFLIIAALYL</sequence>
<protein>
    <submittedName>
        <fullName evidence="2">Uncharacterized protein</fullName>
    </submittedName>
</protein>
<dbReference type="HOGENOM" id="CLU_2233326_0_0_10"/>
<reference evidence="2 3" key="1">
    <citation type="journal article" date="2013" name="PLoS ONE">
        <title>Genomic analysis of Melioribacter roseus, facultatively anaerobic organotrophic bacterium representing a novel deep lineage within Bacteriodetes/Chlorobi group.</title>
        <authorList>
            <person name="Kadnikov V.V."/>
            <person name="Mardanov A.V."/>
            <person name="Podosokorskaya O.A."/>
            <person name="Gavrilov S.N."/>
            <person name="Kublanov I.V."/>
            <person name="Beletsky A.V."/>
            <person name="Bonch-Osmolovskaya E.A."/>
            <person name="Ravin N.V."/>
        </authorList>
    </citation>
    <scope>NUCLEOTIDE SEQUENCE [LARGE SCALE GENOMIC DNA]</scope>
    <source>
        <strain evidence="3">JCM 17771 / P3M-2</strain>
    </source>
</reference>
<dbReference type="EMBL" id="CP003557">
    <property type="protein sequence ID" value="AFN74703.1"/>
    <property type="molecule type" value="Genomic_DNA"/>
</dbReference>
<gene>
    <name evidence="2" type="ordered locus">MROS_1466</name>
</gene>
<proteinExistence type="predicted"/>
<feature type="transmembrane region" description="Helical" evidence="1">
    <location>
        <begin position="85"/>
        <end position="104"/>
    </location>
</feature>
<dbReference type="Proteomes" id="UP000009011">
    <property type="component" value="Chromosome"/>
</dbReference>
<name>I7A0B6_MELRP</name>
<keyword evidence="1" id="KW-1133">Transmembrane helix</keyword>
<accession>I7A0B6</accession>
<keyword evidence="1" id="KW-0472">Membrane</keyword>
<dbReference type="KEGG" id="mro:MROS_1466"/>
<dbReference type="STRING" id="1191523.MROS_1466"/>
<evidence type="ECO:0000256" key="1">
    <source>
        <dbReference type="SAM" id="Phobius"/>
    </source>
</evidence>
<organism evidence="2 3">
    <name type="scientific">Melioribacter roseus (strain DSM 23840 / JCM 17771 / VKM B-2668 / P3M-2)</name>
    <dbReference type="NCBI Taxonomy" id="1191523"/>
    <lineage>
        <taxon>Bacteria</taxon>
        <taxon>Pseudomonadati</taxon>
        <taxon>Ignavibacteriota</taxon>
        <taxon>Ignavibacteria</taxon>
        <taxon>Ignavibacteriales</taxon>
        <taxon>Melioribacteraceae</taxon>
        <taxon>Melioribacter</taxon>
    </lineage>
</organism>
<evidence type="ECO:0000313" key="2">
    <source>
        <dbReference type="EMBL" id="AFN74703.1"/>
    </source>
</evidence>